<proteinExistence type="inferred from homology"/>
<dbReference type="SUPFAM" id="SSF53163">
    <property type="entry name" value="HybD-like"/>
    <property type="match status" value="1"/>
</dbReference>
<dbReference type="PRINTS" id="PR00446">
    <property type="entry name" value="HYDRGNUPTAKE"/>
</dbReference>
<dbReference type="GO" id="GO:0008047">
    <property type="term" value="F:enzyme activator activity"/>
    <property type="evidence" value="ECO:0007669"/>
    <property type="project" value="InterPro"/>
</dbReference>
<dbReference type="GO" id="GO:0016485">
    <property type="term" value="P:protein processing"/>
    <property type="evidence" value="ECO:0007669"/>
    <property type="project" value="TreeGrafter"/>
</dbReference>
<dbReference type="Pfam" id="PF01750">
    <property type="entry name" value="HycI"/>
    <property type="match status" value="1"/>
</dbReference>
<comment type="caution">
    <text evidence="5">The sequence shown here is derived from an EMBL/GenBank/DDBJ whole genome shotgun (WGS) entry which is preliminary data.</text>
</comment>
<evidence type="ECO:0000313" key="5">
    <source>
        <dbReference type="EMBL" id="MPL56284.1"/>
    </source>
</evidence>
<dbReference type="Gene3D" id="3.40.50.1450">
    <property type="entry name" value="HybD-like"/>
    <property type="match status" value="1"/>
</dbReference>
<gene>
    <name evidence="5" type="primary">hybD_1</name>
    <name evidence="5" type="ORF">SDC9_01768</name>
</gene>
<reference evidence="5" key="1">
    <citation type="submission" date="2019-08" db="EMBL/GenBank/DDBJ databases">
        <authorList>
            <person name="Kucharzyk K."/>
            <person name="Murdoch R.W."/>
            <person name="Higgins S."/>
            <person name="Loffler F."/>
        </authorList>
    </citation>
    <scope>NUCLEOTIDE SEQUENCE</scope>
</reference>
<dbReference type="CDD" id="cd06062">
    <property type="entry name" value="H2MP_MemB-H2up"/>
    <property type="match status" value="1"/>
</dbReference>
<keyword evidence="3" id="KW-0064">Aspartyl protease</keyword>
<dbReference type="PANTHER" id="PTHR30302:SF1">
    <property type="entry name" value="HYDROGENASE 2 MATURATION PROTEASE"/>
    <property type="match status" value="1"/>
</dbReference>
<protein>
    <submittedName>
        <fullName evidence="5">Hydrogenase 2 maturation protease</fullName>
        <ecNumber evidence="5">3.4.23.-</ecNumber>
    </submittedName>
</protein>
<dbReference type="GO" id="GO:0004190">
    <property type="term" value="F:aspartic-type endopeptidase activity"/>
    <property type="evidence" value="ECO:0007669"/>
    <property type="project" value="UniProtKB-KW"/>
</dbReference>
<evidence type="ECO:0000256" key="4">
    <source>
        <dbReference type="ARBA" id="ARBA00022801"/>
    </source>
</evidence>
<sequence>MPQKFKILKNNTETFQYTVDEFHSDGNDILILGIGNYLMGDEGIGVQFVKNLDTSRFPEGISFLDGGTGGFSLVPYIESHEHVIIVDATMDGKEEGTITLLTPKFSDDFPVSLSGHNFGLKDMVDILTFMDKMPNIYLFTVTISKMEPMYLELSPKVDAAIPKVTEMALELVQKIRKN</sequence>
<comment type="similarity">
    <text evidence="1">Belongs to the peptidase A31 family.</text>
</comment>
<evidence type="ECO:0000256" key="1">
    <source>
        <dbReference type="ARBA" id="ARBA00006814"/>
    </source>
</evidence>
<dbReference type="EMBL" id="VSSQ01000003">
    <property type="protein sequence ID" value="MPL56284.1"/>
    <property type="molecule type" value="Genomic_DNA"/>
</dbReference>
<dbReference type="EC" id="3.4.23.-" evidence="5"/>
<keyword evidence="2 5" id="KW-0645">Protease</keyword>
<accession>A0A644SNP3</accession>
<dbReference type="InterPro" id="IPR000671">
    <property type="entry name" value="Peptidase_A31"/>
</dbReference>
<organism evidence="5">
    <name type="scientific">bioreactor metagenome</name>
    <dbReference type="NCBI Taxonomy" id="1076179"/>
    <lineage>
        <taxon>unclassified sequences</taxon>
        <taxon>metagenomes</taxon>
        <taxon>ecological metagenomes</taxon>
    </lineage>
</organism>
<evidence type="ECO:0000256" key="2">
    <source>
        <dbReference type="ARBA" id="ARBA00022670"/>
    </source>
</evidence>
<dbReference type="NCBIfam" id="TIGR00072">
    <property type="entry name" value="hydrog_prot"/>
    <property type="match status" value="1"/>
</dbReference>
<dbReference type="AlphaFoldDB" id="A0A644SNP3"/>
<dbReference type="InterPro" id="IPR023430">
    <property type="entry name" value="Pept_HybD-like_dom_sf"/>
</dbReference>
<dbReference type="PANTHER" id="PTHR30302">
    <property type="entry name" value="HYDROGENASE 1 MATURATION PROTEASE"/>
    <property type="match status" value="1"/>
</dbReference>
<name>A0A644SNP3_9ZZZZ</name>
<keyword evidence="4 5" id="KW-0378">Hydrolase</keyword>
<evidence type="ECO:0000256" key="3">
    <source>
        <dbReference type="ARBA" id="ARBA00022750"/>
    </source>
</evidence>